<dbReference type="EMBL" id="SSMD01000005">
    <property type="protein sequence ID" value="THD73454.1"/>
    <property type="molecule type" value="Genomic_DNA"/>
</dbReference>
<keyword evidence="1" id="KW-0472">Membrane</keyword>
<evidence type="ECO:0000313" key="2">
    <source>
        <dbReference type="EMBL" id="THD73454.1"/>
    </source>
</evidence>
<keyword evidence="1" id="KW-0812">Transmembrane</keyword>
<dbReference type="RefSeq" id="WP_136339584.1">
    <property type="nucleotide sequence ID" value="NZ_SSMD01000005.1"/>
</dbReference>
<gene>
    <name evidence="2" type="ORF">E7681_12230</name>
</gene>
<sequence>MNLINALAISIGVLAAVATWLCLGTPYGLAVWALFIGWGSFYHTGGGTAGFAKSAVNHAWGAAVAAIALFMVATVGGSVVVTSGIVGVSVVVLVLGAHLPLLSTIPAAVYGYASTAAFCLLSGVALGDLGAVVMAAVMIVVSLVLGNAFGFVSEKGAGLLVGKAAS</sequence>
<dbReference type="Pfam" id="PF06496">
    <property type="entry name" value="DUF1097"/>
    <property type="match status" value="1"/>
</dbReference>
<keyword evidence="1" id="KW-1133">Transmembrane helix</keyword>
<feature type="transmembrane region" description="Helical" evidence="1">
    <location>
        <begin position="62"/>
        <end position="95"/>
    </location>
</feature>
<dbReference type="OrthoDB" id="7861714at2"/>
<evidence type="ECO:0000313" key="3">
    <source>
        <dbReference type="Proteomes" id="UP000306113"/>
    </source>
</evidence>
<dbReference type="AlphaFoldDB" id="A0A4V3UYY4"/>
<dbReference type="InterPro" id="IPR009476">
    <property type="entry name" value="DUF1097"/>
</dbReference>
<name>A0A4V3UYY4_9RHOB</name>
<reference evidence="2 3" key="1">
    <citation type="submission" date="2019-04" db="EMBL/GenBank/DDBJ databases">
        <title>Draft genome sequence of Youngimonas vesicularis.</title>
        <authorList>
            <person name="Hameed A."/>
        </authorList>
    </citation>
    <scope>NUCLEOTIDE SEQUENCE [LARGE SCALE GENOMIC DNA]</scope>
    <source>
        <strain evidence="2 3">CC-AMW-E</strain>
    </source>
</reference>
<feature type="transmembrane region" description="Helical" evidence="1">
    <location>
        <begin position="132"/>
        <end position="152"/>
    </location>
</feature>
<keyword evidence="3" id="KW-1185">Reference proteome</keyword>
<dbReference type="Proteomes" id="UP000306113">
    <property type="component" value="Unassembled WGS sequence"/>
</dbReference>
<proteinExistence type="predicted"/>
<organism evidence="2 3">
    <name type="scientific">Thalassobius vesicularis</name>
    <dbReference type="NCBI Taxonomy" id="1294297"/>
    <lineage>
        <taxon>Bacteria</taxon>
        <taxon>Pseudomonadati</taxon>
        <taxon>Pseudomonadota</taxon>
        <taxon>Alphaproteobacteria</taxon>
        <taxon>Rhodobacterales</taxon>
        <taxon>Roseobacteraceae</taxon>
        <taxon>Thalassovita</taxon>
    </lineage>
</organism>
<accession>A0A4V3UYY4</accession>
<comment type="caution">
    <text evidence="2">The sequence shown here is derived from an EMBL/GenBank/DDBJ whole genome shotgun (WGS) entry which is preliminary data.</text>
</comment>
<protein>
    <submittedName>
        <fullName evidence="2">DUF1097 domain-containing protein</fullName>
    </submittedName>
</protein>
<evidence type="ECO:0000256" key="1">
    <source>
        <dbReference type="SAM" id="Phobius"/>
    </source>
</evidence>